<accession>A0A7W8UBJ2</accession>
<dbReference type="Proteomes" id="UP000585507">
    <property type="component" value="Unassembled WGS sequence"/>
</dbReference>
<dbReference type="EMBL" id="JACHBK010000006">
    <property type="protein sequence ID" value="MBB5536354.1"/>
    <property type="molecule type" value="Genomic_DNA"/>
</dbReference>
<evidence type="ECO:0000313" key="2">
    <source>
        <dbReference type="Proteomes" id="UP000585507"/>
    </source>
</evidence>
<comment type="caution">
    <text evidence="1">The sequence shown here is derived from an EMBL/GenBank/DDBJ whole genome shotgun (WGS) entry which is preliminary data.</text>
</comment>
<gene>
    <name evidence="1" type="ORF">GGD55_003061</name>
</gene>
<reference evidence="1 2" key="1">
    <citation type="submission" date="2020-08" db="EMBL/GenBank/DDBJ databases">
        <title>Genomic Encyclopedia of Type Strains, Phase IV (KMG-V): Genome sequencing to study the core and pangenomes of soil and plant-associated prokaryotes.</title>
        <authorList>
            <person name="Whitman W."/>
        </authorList>
    </citation>
    <scope>NUCLEOTIDE SEQUENCE [LARGE SCALE GENOMIC DNA]</scope>
    <source>
        <strain evidence="1 2">SEMIA 4084</strain>
    </source>
</reference>
<name>A0A7W8UBJ2_9HYPH</name>
<keyword evidence="2" id="KW-1185">Reference proteome</keyword>
<dbReference type="AlphaFoldDB" id="A0A7W8UBJ2"/>
<evidence type="ECO:0000313" key="1">
    <source>
        <dbReference type="EMBL" id="MBB5536354.1"/>
    </source>
</evidence>
<organism evidence="1 2">
    <name type="scientific">Rhizobium giardinii</name>
    <dbReference type="NCBI Taxonomy" id="56731"/>
    <lineage>
        <taxon>Bacteria</taxon>
        <taxon>Pseudomonadati</taxon>
        <taxon>Pseudomonadota</taxon>
        <taxon>Alphaproteobacteria</taxon>
        <taxon>Hyphomicrobiales</taxon>
        <taxon>Rhizobiaceae</taxon>
        <taxon>Rhizobium/Agrobacterium group</taxon>
        <taxon>Rhizobium</taxon>
    </lineage>
</organism>
<sequence length="78" mass="8389">MPETQGATKGLSTGIILPFPVVNNPNTVAARGHFESDAEAENAVQDELRMTQARDALRLIVEELEALQMEVAGVIASR</sequence>
<protein>
    <submittedName>
        <fullName evidence="1">Uncharacterized protein</fullName>
    </submittedName>
</protein>
<proteinExistence type="predicted"/>
<dbReference type="RefSeq" id="WP_018328318.1">
    <property type="nucleotide sequence ID" value="NZ_JACHBK010000006.1"/>
</dbReference>